<keyword evidence="2" id="KW-1185">Reference proteome</keyword>
<gene>
    <name evidence="1" type="ORF">I2H31_20455</name>
</gene>
<sequence length="88" mass="10278">MRPELERLRLIEQQLQGGPAALPADEWNLRLLLDGELQADAAAQQQLYQGLRLAGRRQLRQELVEIHTRLYGPPASPWARLWQRMKPW</sequence>
<evidence type="ECO:0000313" key="1">
    <source>
        <dbReference type="EMBL" id="MBF9223488.1"/>
    </source>
</evidence>
<evidence type="ECO:0000313" key="2">
    <source>
        <dbReference type="Proteomes" id="UP000618931"/>
    </source>
</evidence>
<reference evidence="1 2" key="1">
    <citation type="submission" date="2020-11" db="EMBL/GenBank/DDBJ databases">
        <authorList>
            <person name="Kim M.K."/>
        </authorList>
    </citation>
    <scope>NUCLEOTIDE SEQUENCE [LARGE SCALE GENOMIC DNA]</scope>
    <source>
        <strain evidence="1 2">BT662</strain>
    </source>
</reference>
<comment type="caution">
    <text evidence="1">The sequence shown here is derived from an EMBL/GenBank/DDBJ whole genome shotgun (WGS) entry which is preliminary data.</text>
</comment>
<dbReference type="Proteomes" id="UP000618931">
    <property type="component" value="Unassembled WGS sequence"/>
</dbReference>
<protein>
    <submittedName>
        <fullName evidence="1">Uncharacterized protein</fullName>
    </submittedName>
</protein>
<dbReference type="EMBL" id="JADQDM010000015">
    <property type="protein sequence ID" value="MBF9223488.1"/>
    <property type="molecule type" value="Genomic_DNA"/>
</dbReference>
<accession>A0ABS0I942</accession>
<organism evidence="1 2">
    <name type="scientific">Hymenobacter ruricola</name>
    <dbReference type="NCBI Taxonomy" id="2791023"/>
    <lineage>
        <taxon>Bacteria</taxon>
        <taxon>Pseudomonadati</taxon>
        <taxon>Bacteroidota</taxon>
        <taxon>Cytophagia</taxon>
        <taxon>Cytophagales</taxon>
        <taxon>Hymenobacteraceae</taxon>
        <taxon>Hymenobacter</taxon>
    </lineage>
</organism>
<name>A0ABS0I942_9BACT</name>
<proteinExistence type="predicted"/>
<dbReference type="RefSeq" id="WP_196294915.1">
    <property type="nucleotide sequence ID" value="NZ_JADQDM010000015.1"/>
</dbReference>